<dbReference type="InterPro" id="IPR006035">
    <property type="entry name" value="Ureohydrolase"/>
</dbReference>
<dbReference type="InterPro" id="IPR005925">
    <property type="entry name" value="Agmatinase-rel"/>
</dbReference>
<evidence type="ECO:0000256" key="4">
    <source>
        <dbReference type="PIRSR" id="PIRSR036979-1"/>
    </source>
</evidence>
<dbReference type="AlphaFoldDB" id="A0AAX2ZDS3"/>
<feature type="binding site" evidence="4">
    <location>
        <position position="139"/>
    </location>
    <ligand>
        <name>Mn(2+)</name>
        <dbReference type="ChEBI" id="CHEBI:29035"/>
        <label>1</label>
    </ligand>
</feature>
<dbReference type="GO" id="GO:0008783">
    <property type="term" value="F:agmatinase activity"/>
    <property type="evidence" value="ECO:0007669"/>
    <property type="project" value="UniProtKB-EC"/>
</dbReference>
<dbReference type="SUPFAM" id="SSF52768">
    <property type="entry name" value="Arginase/deacetylase"/>
    <property type="match status" value="1"/>
</dbReference>
<accession>A0AAX2ZDS3</accession>
<dbReference type="NCBIfam" id="TIGR01230">
    <property type="entry name" value="agmatinase"/>
    <property type="match status" value="1"/>
</dbReference>
<feature type="binding site" evidence="4">
    <location>
        <position position="216"/>
    </location>
    <ligand>
        <name>Mn(2+)</name>
        <dbReference type="ChEBI" id="CHEBI:29035"/>
        <label>1</label>
    </ligand>
</feature>
<feature type="binding site" evidence="4">
    <location>
        <position position="135"/>
    </location>
    <ligand>
        <name>Mn(2+)</name>
        <dbReference type="ChEBI" id="CHEBI:29035"/>
        <label>1</label>
    </ligand>
</feature>
<dbReference type="Gene3D" id="3.40.800.10">
    <property type="entry name" value="Ureohydrolase domain"/>
    <property type="match status" value="1"/>
</dbReference>
<dbReference type="PROSITE" id="PS01053">
    <property type="entry name" value="ARGINASE_1"/>
    <property type="match status" value="1"/>
</dbReference>
<proteinExistence type="inferred from homology"/>
<keyword evidence="3 5" id="KW-0378">Hydrolase</keyword>
<dbReference type="EMBL" id="CP081135">
    <property type="protein sequence ID" value="UEL46557.1"/>
    <property type="molecule type" value="Genomic_DNA"/>
</dbReference>
<dbReference type="GO" id="GO:0046872">
    <property type="term" value="F:metal ion binding"/>
    <property type="evidence" value="ECO:0007669"/>
    <property type="project" value="UniProtKB-KW"/>
</dbReference>
<dbReference type="PANTHER" id="PTHR11358:SF26">
    <property type="entry name" value="GUANIDINO ACID HYDROLASE, MITOCHONDRIAL"/>
    <property type="match status" value="1"/>
</dbReference>
<evidence type="ECO:0000313" key="6">
    <source>
        <dbReference type="EMBL" id="UEL46557.1"/>
    </source>
</evidence>
<evidence type="ECO:0000256" key="1">
    <source>
        <dbReference type="ARBA" id="ARBA00009227"/>
    </source>
</evidence>
<comment type="cofactor">
    <cofactor evidence="4">
        <name>Mn(2+)</name>
        <dbReference type="ChEBI" id="CHEBI:29035"/>
    </cofactor>
    <text evidence="4">Binds 2 manganese ions per subunit.</text>
</comment>
<feature type="binding site" evidence="4">
    <location>
        <position position="137"/>
    </location>
    <ligand>
        <name>Mn(2+)</name>
        <dbReference type="ChEBI" id="CHEBI:29035"/>
        <label>1</label>
    </ligand>
</feature>
<sequence length="305" mass="34705">MKNNRFYNIGQFMEMECDYEESDVIVFGAGFDGTTSNRPGTRFASSAMRGAFYGLETYSPLLELDLQDFNICDIGDLELSIGNTDKVLNEIYEGTKEILNDEKFPFMIGGEHLVTLPAFQAIKEKYGDVYVLHFDAHTDLREEYNNNKNSHATVIKRIWDITGDGKIFQFGIRSGTREEFEFALREKHTYMETHTIDTFWKIVSTLGGKNVYLTIDLDVLDPSIFPGTGTPEPGGITYRMFEQIFKILKNSNINLVGCDIVELSPDYDTSNVSTIVACKILRELSLVTSDNLIKNREKKEKNKLI</sequence>
<dbReference type="InterPro" id="IPR023696">
    <property type="entry name" value="Ureohydrolase_dom_sf"/>
</dbReference>
<name>A0AAX2ZDS3_9FIRM</name>
<dbReference type="PANTHER" id="PTHR11358">
    <property type="entry name" value="ARGINASE/AGMATINASE"/>
    <property type="match status" value="1"/>
</dbReference>
<dbReference type="CDD" id="cd11593">
    <property type="entry name" value="Agmatinase-like_2"/>
    <property type="match status" value="1"/>
</dbReference>
<dbReference type="RefSeq" id="WP_228415401.1">
    <property type="nucleotide sequence ID" value="NZ_CP081135.1"/>
</dbReference>
<dbReference type="PROSITE" id="PS51409">
    <property type="entry name" value="ARGINASE_2"/>
    <property type="match status" value="1"/>
</dbReference>
<evidence type="ECO:0000313" key="7">
    <source>
        <dbReference type="Proteomes" id="UP001198983"/>
    </source>
</evidence>
<dbReference type="KEGG" id="tem:JW646_13025"/>
<keyword evidence="2 4" id="KW-0479">Metal-binding</keyword>
<evidence type="ECO:0000256" key="3">
    <source>
        <dbReference type="ARBA" id="ARBA00022801"/>
    </source>
</evidence>
<evidence type="ECO:0000256" key="5">
    <source>
        <dbReference type="RuleBase" id="RU003684"/>
    </source>
</evidence>
<reference evidence="6 7" key="1">
    <citation type="journal article" date="2023" name="Int. J. Syst. Evol. Microbiol.">
        <title>Terrisporobacter hibernicus sp. nov., isolated from bovine faeces in Northern Ireland.</title>
        <authorList>
            <person name="Mitchell M."/>
            <person name="Nguyen S.V."/>
            <person name="Connor M."/>
            <person name="Fairley D.J."/>
            <person name="Donoghue O."/>
            <person name="Marshall H."/>
            <person name="Koolman L."/>
            <person name="McMullan G."/>
            <person name="Schaffer K.E."/>
            <person name="McGrath J.W."/>
            <person name="Fanning S."/>
        </authorList>
    </citation>
    <scope>NUCLEOTIDE SEQUENCE [LARGE SCALE GENOMIC DNA]</scope>
    <source>
        <strain evidence="6 7">MCA3</strain>
    </source>
</reference>
<dbReference type="InterPro" id="IPR020855">
    <property type="entry name" value="Ureohydrolase_Mn_BS"/>
</dbReference>
<dbReference type="Pfam" id="PF00491">
    <property type="entry name" value="Arginase"/>
    <property type="match status" value="1"/>
</dbReference>
<feature type="binding site" evidence="4">
    <location>
        <position position="112"/>
    </location>
    <ligand>
        <name>Mn(2+)</name>
        <dbReference type="ChEBI" id="CHEBI:29035"/>
        <label>1</label>
    </ligand>
</feature>
<dbReference type="GO" id="GO:0033389">
    <property type="term" value="P:putrescine biosynthetic process from arginine, via agmatine"/>
    <property type="evidence" value="ECO:0007669"/>
    <property type="project" value="TreeGrafter"/>
</dbReference>
<keyword evidence="7" id="KW-1185">Reference proteome</keyword>
<keyword evidence="4" id="KW-0464">Manganese</keyword>
<comment type="similarity">
    <text evidence="1">Belongs to the arginase family. Agmatinase subfamily.</text>
</comment>
<dbReference type="PIRSF" id="PIRSF036979">
    <property type="entry name" value="Arginase"/>
    <property type="match status" value="1"/>
</dbReference>
<protein>
    <submittedName>
        <fullName evidence="6">Agmatinase</fullName>
        <ecNumber evidence="6">3.5.3.11</ecNumber>
    </submittedName>
</protein>
<feature type="binding site" evidence="4">
    <location>
        <position position="218"/>
    </location>
    <ligand>
        <name>Mn(2+)</name>
        <dbReference type="ChEBI" id="CHEBI:29035"/>
        <label>1</label>
    </ligand>
</feature>
<dbReference type="EC" id="3.5.3.11" evidence="6"/>
<gene>
    <name evidence="6" type="primary">speB</name>
    <name evidence="6" type="ORF">JW646_13025</name>
</gene>
<dbReference type="Proteomes" id="UP001198983">
    <property type="component" value="Chromosome"/>
</dbReference>
<evidence type="ECO:0000256" key="2">
    <source>
        <dbReference type="ARBA" id="ARBA00022723"/>
    </source>
</evidence>
<organism evidence="6 7">
    <name type="scientific">Terrisporobacter hibernicus</name>
    <dbReference type="NCBI Taxonomy" id="2813371"/>
    <lineage>
        <taxon>Bacteria</taxon>
        <taxon>Bacillati</taxon>
        <taxon>Bacillota</taxon>
        <taxon>Clostridia</taxon>
        <taxon>Peptostreptococcales</taxon>
        <taxon>Peptostreptococcaceae</taxon>
        <taxon>Terrisporobacter</taxon>
    </lineage>
</organism>